<evidence type="ECO:0000313" key="1">
    <source>
        <dbReference type="EMBL" id="MDR6212092.1"/>
    </source>
</evidence>
<dbReference type="EMBL" id="JAVIZJ010000017">
    <property type="protein sequence ID" value="MDR6212092.1"/>
    <property type="molecule type" value="Genomic_DNA"/>
</dbReference>
<dbReference type="Proteomes" id="UP001261666">
    <property type="component" value="Unassembled WGS sequence"/>
</dbReference>
<sequence length="125" mass="12613">MIMRVRGGFSAALVAAAAATLLTGPAANAGVNSSVSSTNGATAQFLHNGDQIKVCDTQADGESVYAQYKINGGSSKNTSQWNGGSNTCGNKGIGNPAEGSEVGIRAARQAELAPDNYGAWKYGTA</sequence>
<accession>A0ACC6INJ9</accession>
<reference evidence="1" key="1">
    <citation type="submission" date="2023-08" db="EMBL/GenBank/DDBJ databases">
        <title>Functional and genomic diversity of the sorghum phyllosphere microbiome.</title>
        <authorList>
            <person name="Shade A."/>
        </authorList>
    </citation>
    <scope>NUCLEOTIDE SEQUENCE</scope>
    <source>
        <strain evidence="1">SORGH_AS_0885</strain>
    </source>
</reference>
<proteinExistence type="predicted"/>
<evidence type="ECO:0000313" key="2">
    <source>
        <dbReference type="Proteomes" id="UP001261666"/>
    </source>
</evidence>
<organism evidence="1 2">
    <name type="scientific">Nocardioides zeae</name>
    <dbReference type="NCBI Taxonomy" id="1457234"/>
    <lineage>
        <taxon>Bacteria</taxon>
        <taxon>Bacillati</taxon>
        <taxon>Actinomycetota</taxon>
        <taxon>Actinomycetes</taxon>
        <taxon>Propionibacteriales</taxon>
        <taxon>Nocardioidaceae</taxon>
        <taxon>Nocardioides</taxon>
    </lineage>
</organism>
<keyword evidence="2" id="KW-1185">Reference proteome</keyword>
<gene>
    <name evidence="1" type="ORF">QE364_003823</name>
</gene>
<protein>
    <submittedName>
        <fullName evidence="1">Uncharacterized protein</fullName>
    </submittedName>
</protein>
<comment type="caution">
    <text evidence="1">The sequence shown here is derived from an EMBL/GenBank/DDBJ whole genome shotgun (WGS) entry which is preliminary data.</text>
</comment>
<name>A0ACC6INJ9_9ACTN</name>